<evidence type="ECO:0000256" key="9">
    <source>
        <dbReference type="ARBA" id="ARBA00047863"/>
    </source>
</evidence>
<dbReference type="InterPro" id="IPR006838">
    <property type="entry name" value="ADTRP_AIG1"/>
</dbReference>
<feature type="transmembrane region" description="Helical" evidence="17">
    <location>
        <begin position="185"/>
        <end position="206"/>
    </location>
</feature>
<evidence type="ECO:0000256" key="16">
    <source>
        <dbReference type="ARBA" id="ARBA00049428"/>
    </source>
</evidence>
<dbReference type="Pfam" id="PF04750">
    <property type="entry name" value="Far-17a_AIG1"/>
    <property type="match status" value="1"/>
</dbReference>
<dbReference type="PANTHER" id="PTHR10989:SF16">
    <property type="entry name" value="AT02829P-RELATED"/>
    <property type="match status" value="1"/>
</dbReference>
<evidence type="ECO:0000256" key="4">
    <source>
        <dbReference type="ARBA" id="ARBA00022692"/>
    </source>
</evidence>
<evidence type="ECO:0000256" key="2">
    <source>
        <dbReference type="ARBA" id="ARBA00004127"/>
    </source>
</evidence>
<comment type="catalytic activity">
    <reaction evidence="15">
        <text>13-(9Z-hexadecenoyloxy)-octadecanoate + H2O = 13-hydroxy-octadecanoate + (9Z)-hexadecenoate + H(+)</text>
        <dbReference type="Rhea" id="RHEA:52076"/>
        <dbReference type="ChEBI" id="CHEBI:15377"/>
        <dbReference type="ChEBI" id="CHEBI:15378"/>
        <dbReference type="ChEBI" id="CHEBI:32372"/>
        <dbReference type="ChEBI" id="CHEBI:136304"/>
        <dbReference type="ChEBI" id="CHEBI:136315"/>
    </reaction>
    <physiologicalReaction direction="left-to-right" evidence="15">
        <dbReference type="Rhea" id="RHEA:52077"/>
    </physiologicalReaction>
</comment>
<evidence type="ECO:0000313" key="18">
    <source>
        <dbReference type="EMBL" id="CAB3220722.1"/>
    </source>
</evidence>
<evidence type="ECO:0000256" key="14">
    <source>
        <dbReference type="ARBA" id="ARBA00049296"/>
    </source>
</evidence>
<feature type="transmembrane region" description="Helical" evidence="17">
    <location>
        <begin position="82"/>
        <end position="102"/>
    </location>
</feature>
<comment type="catalytic activity">
    <reaction evidence="1">
        <text>9-(9Z-hexadecenoyloxy)-octadecanoate + H2O = (9Z)-hexadecenoate + 9-hydroxy-octadecanoate + H(+)</text>
        <dbReference type="Rhea" id="RHEA:52068"/>
        <dbReference type="ChEBI" id="CHEBI:15377"/>
        <dbReference type="ChEBI" id="CHEBI:15378"/>
        <dbReference type="ChEBI" id="CHEBI:32372"/>
        <dbReference type="ChEBI" id="CHEBI:136286"/>
        <dbReference type="ChEBI" id="CHEBI:136309"/>
    </reaction>
    <physiologicalReaction direction="left-to-right" evidence="1">
        <dbReference type="Rhea" id="RHEA:52069"/>
    </physiologicalReaction>
</comment>
<dbReference type="PANTHER" id="PTHR10989">
    <property type="entry name" value="ANDROGEN-INDUCED PROTEIN 1-RELATED"/>
    <property type="match status" value="1"/>
</dbReference>
<evidence type="ECO:0000256" key="8">
    <source>
        <dbReference type="ARBA" id="ARBA00047427"/>
    </source>
</evidence>
<organism evidence="18">
    <name type="scientific">Phallusia mammillata</name>
    <dbReference type="NCBI Taxonomy" id="59560"/>
    <lineage>
        <taxon>Eukaryota</taxon>
        <taxon>Metazoa</taxon>
        <taxon>Chordata</taxon>
        <taxon>Tunicata</taxon>
        <taxon>Ascidiacea</taxon>
        <taxon>Phlebobranchia</taxon>
        <taxon>Ascidiidae</taxon>
        <taxon>Phallusia</taxon>
    </lineage>
</organism>
<protein>
    <submittedName>
        <fullName evidence="18">Androgen-induced gene 1 protein-like</fullName>
    </submittedName>
</protein>
<evidence type="ECO:0000256" key="3">
    <source>
        <dbReference type="ARBA" id="ARBA00009300"/>
    </source>
</evidence>
<comment type="catalytic activity">
    <reaction evidence="11">
        <text>12-(9Z-octadecenoyloxy)-octadecanoate + H2O = 12-hydroxyoctadecanoate + (9Z)-octadecenoate + H(+)</text>
        <dbReference type="Rhea" id="RHEA:52060"/>
        <dbReference type="ChEBI" id="CHEBI:15377"/>
        <dbReference type="ChEBI" id="CHEBI:15378"/>
        <dbReference type="ChEBI" id="CHEBI:30823"/>
        <dbReference type="ChEBI" id="CHEBI:84201"/>
        <dbReference type="ChEBI" id="CHEBI:136302"/>
    </reaction>
    <physiologicalReaction direction="left-to-right" evidence="11">
        <dbReference type="Rhea" id="RHEA:52061"/>
    </physiologicalReaction>
</comment>
<feature type="transmembrane region" description="Helical" evidence="17">
    <location>
        <begin position="7"/>
        <end position="28"/>
    </location>
</feature>
<evidence type="ECO:0000256" key="5">
    <source>
        <dbReference type="ARBA" id="ARBA00022989"/>
    </source>
</evidence>
<evidence type="ECO:0000256" key="13">
    <source>
        <dbReference type="ARBA" id="ARBA00049221"/>
    </source>
</evidence>
<evidence type="ECO:0000256" key="12">
    <source>
        <dbReference type="ARBA" id="ARBA00048800"/>
    </source>
</evidence>
<gene>
    <name evidence="18" type="primary">Aig1-001</name>
</gene>
<comment type="catalytic activity">
    <reaction evidence="16">
        <text>12-(9Z-hexadecenoyloxy)-octadecanoate + H2O = 12-hydroxyoctadecanoate + (9Z)-hexadecenoate + H(+)</text>
        <dbReference type="Rhea" id="RHEA:52072"/>
        <dbReference type="ChEBI" id="CHEBI:15377"/>
        <dbReference type="ChEBI" id="CHEBI:15378"/>
        <dbReference type="ChEBI" id="CHEBI:32372"/>
        <dbReference type="ChEBI" id="CHEBI:84201"/>
        <dbReference type="ChEBI" id="CHEBI:136312"/>
    </reaction>
    <physiologicalReaction direction="left-to-right" evidence="16">
        <dbReference type="Rhea" id="RHEA:52073"/>
    </physiologicalReaction>
</comment>
<comment type="subcellular location">
    <subcellularLocation>
        <location evidence="2">Endomembrane system</location>
        <topology evidence="2">Multi-pass membrane protein</topology>
    </subcellularLocation>
</comment>
<comment type="similarity">
    <text evidence="3">Belongs to the AIG1 family.</text>
</comment>
<feature type="transmembrane region" description="Helical" evidence="17">
    <location>
        <begin position="122"/>
        <end position="140"/>
    </location>
</feature>
<name>A0A6F9D6M3_9ASCI</name>
<evidence type="ECO:0000256" key="6">
    <source>
        <dbReference type="ARBA" id="ARBA00023136"/>
    </source>
</evidence>
<dbReference type="GO" id="GO:0016020">
    <property type="term" value="C:membrane"/>
    <property type="evidence" value="ECO:0007669"/>
    <property type="project" value="InterPro"/>
</dbReference>
<evidence type="ECO:0000256" key="1">
    <source>
        <dbReference type="ARBA" id="ARBA00000923"/>
    </source>
</evidence>
<evidence type="ECO:0000256" key="10">
    <source>
        <dbReference type="ARBA" id="ARBA00048680"/>
    </source>
</evidence>
<dbReference type="GO" id="GO:0012505">
    <property type="term" value="C:endomembrane system"/>
    <property type="evidence" value="ECO:0007669"/>
    <property type="project" value="UniProtKB-SubCell"/>
</dbReference>
<keyword evidence="6 17" id="KW-0472">Membrane</keyword>
<comment type="catalytic activity">
    <reaction evidence="8">
        <text>13-octadecanoyloxy-octadecanoate + H2O = 13-hydroxy-octadecanoate + octadecanoate + H(+)</text>
        <dbReference type="Rhea" id="RHEA:52084"/>
        <dbReference type="ChEBI" id="CHEBI:15377"/>
        <dbReference type="ChEBI" id="CHEBI:15378"/>
        <dbReference type="ChEBI" id="CHEBI:25629"/>
        <dbReference type="ChEBI" id="CHEBI:136304"/>
        <dbReference type="ChEBI" id="CHEBI:136335"/>
    </reaction>
    <physiologicalReaction direction="left-to-right" evidence="8">
        <dbReference type="Rhea" id="RHEA:52085"/>
    </physiologicalReaction>
</comment>
<evidence type="ECO:0000256" key="17">
    <source>
        <dbReference type="SAM" id="Phobius"/>
    </source>
</evidence>
<evidence type="ECO:0000256" key="11">
    <source>
        <dbReference type="ARBA" id="ARBA00048701"/>
    </source>
</evidence>
<feature type="transmembrane region" description="Helical" evidence="17">
    <location>
        <begin position="48"/>
        <end position="70"/>
    </location>
</feature>
<comment type="catalytic activity">
    <reaction evidence="14">
        <text>13-(9Z-octadecenoyloxy)-octadecanoate + H2O = 13-hydroxy-octadecanoate + (9Z)-octadecenoate + H(+)</text>
        <dbReference type="Rhea" id="RHEA:52064"/>
        <dbReference type="ChEBI" id="CHEBI:15377"/>
        <dbReference type="ChEBI" id="CHEBI:15378"/>
        <dbReference type="ChEBI" id="CHEBI:30823"/>
        <dbReference type="ChEBI" id="CHEBI:136303"/>
        <dbReference type="ChEBI" id="CHEBI:136304"/>
    </reaction>
    <physiologicalReaction direction="left-to-right" evidence="14">
        <dbReference type="Rhea" id="RHEA:52065"/>
    </physiologicalReaction>
</comment>
<keyword evidence="4 17" id="KW-0812">Transmembrane</keyword>
<reference evidence="18" key="1">
    <citation type="submission" date="2020-04" db="EMBL/GenBank/DDBJ databases">
        <authorList>
            <person name="Neveu A P."/>
        </authorList>
    </citation>
    <scope>NUCLEOTIDE SEQUENCE</scope>
    <source>
        <tissue evidence="18">Whole embryo</tissue>
    </source>
</reference>
<keyword evidence="5 17" id="KW-1133">Transmembrane helix</keyword>
<sequence>MASIIVCLFHVFAVVESIFALCTYYYFIIGTIDQGYAGPWKYLTFLNMWVQIACFSLCLLCDLGELLNLGPIVTSLKKARNLFYSCAALPSCLVVFTTFWILYIVDKEMIQPSWVEEFIPSWANHMWHTAILIVAVDVGFTKYKFPSRTTGICLSAGYGLSYLAWIMFVQYYGGFYVYPFLAHLNAFQFVMFVLVELIFTWSMYFLGEFINYLTGEDESLSTKKKE</sequence>
<evidence type="ECO:0000256" key="7">
    <source>
        <dbReference type="ARBA" id="ARBA00047368"/>
    </source>
</evidence>
<comment type="catalytic activity">
    <reaction evidence="12">
        <text>9-(9Z-octadecenoyloxy)-octadecanoate + H2O = 9-hydroxy-octadecanoate + (9Z)-octadecenoate + H(+)</text>
        <dbReference type="Rhea" id="RHEA:52048"/>
        <dbReference type="ChEBI" id="CHEBI:15377"/>
        <dbReference type="ChEBI" id="CHEBI:15378"/>
        <dbReference type="ChEBI" id="CHEBI:30823"/>
        <dbReference type="ChEBI" id="CHEBI:136282"/>
        <dbReference type="ChEBI" id="CHEBI:136286"/>
    </reaction>
    <physiologicalReaction direction="left-to-right" evidence="12">
        <dbReference type="Rhea" id="RHEA:52049"/>
    </physiologicalReaction>
</comment>
<proteinExistence type="evidence at transcript level"/>
<comment type="catalytic activity">
    <reaction evidence="9">
        <text>9-hexadecanoyloxy-octadecanoate + H2O = 9-hydroxy-octadecanoate + hexadecanoate + H(+)</text>
        <dbReference type="Rhea" id="RHEA:52052"/>
        <dbReference type="ChEBI" id="CHEBI:7896"/>
        <dbReference type="ChEBI" id="CHEBI:15377"/>
        <dbReference type="ChEBI" id="CHEBI:15378"/>
        <dbReference type="ChEBI" id="CHEBI:83670"/>
        <dbReference type="ChEBI" id="CHEBI:136286"/>
    </reaction>
    <physiologicalReaction direction="left-to-right" evidence="9">
        <dbReference type="Rhea" id="RHEA:52053"/>
    </physiologicalReaction>
</comment>
<evidence type="ECO:0000256" key="15">
    <source>
        <dbReference type="ARBA" id="ARBA00049322"/>
    </source>
</evidence>
<comment type="catalytic activity">
    <reaction evidence="7">
        <text>12-hexadecanoyloxy-octadecanoate + H2O = 12-hydroxyoctadecanoate + hexadecanoate + H(+)</text>
        <dbReference type="Rhea" id="RHEA:52056"/>
        <dbReference type="ChEBI" id="CHEBI:7896"/>
        <dbReference type="ChEBI" id="CHEBI:15377"/>
        <dbReference type="ChEBI" id="CHEBI:15378"/>
        <dbReference type="ChEBI" id="CHEBI:83677"/>
        <dbReference type="ChEBI" id="CHEBI:84201"/>
    </reaction>
    <physiologicalReaction direction="left-to-right" evidence="7">
        <dbReference type="Rhea" id="RHEA:52057"/>
    </physiologicalReaction>
</comment>
<accession>A0A6F9D6M3</accession>
<comment type="catalytic activity">
    <reaction evidence="10">
        <text>12-octadecanoyloxy-octadecanoate + H2O = 12-hydroxyoctadecanoate + octadecanoate + H(+)</text>
        <dbReference type="Rhea" id="RHEA:52080"/>
        <dbReference type="ChEBI" id="CHEBI:15377"/>
        <dbReference type="ChEBI" id="CHEBI:15378"/>
        <dbReference type="ChEBI" id="CHEBI:25629"/>
        <dbReference type="ChEBI" id="CHEBI:84201"/>
        <dbReference type="ChEBI" id="CHEBI:136330"/>
    </reaction>
    <physiologicalReaction direction="left-to-right" evidence="10">
        <dbReference type="Rhea" id="RHEA:52081"/>
    </physiologicalReaction>
</comment>
<comment type="catalytic activity">
    <reaction evidence="13">
        <text>9-octadecanoyloxy-octadecanoate + H2O = 9-hydroxy-octadecanoate + octadecanoate + H(+)</text>
        <dbReference type="Rhea" id="RHEA:52096"/>
        <dbReference type="ChEBI" id="CHEBI:15377"/>
        <dbReference type="ChEBI" id="CHEBI:15378"/>
        <dbReference type="ChEBI" id="CHEBI:25629"/>
        <dbReference type="ChEBI" id="CHEBI:136286"/>
        <dbReference type="ChEBI" id="CHEBI:136373"/>
    </reaction>
    <physiologicalReaction direction="left-to-right" evidence="13">
        <dbReference type="Rhea" id="RHEA:52097"/>
    </physiologicalReaction>
</comment>
<dbReference type="AlphaFoldDB" id="A0A6F9D6M3"/>
<feature type="transmembrane region" description="Helical" evidence="17">
    <location>
        <begin position="152"/>
        <end position="173"/>
    </location>
</feature>
<dbReference type="EMBL" id="LR782808">
    <property type="protein sequence ID" value="CAB3220722.1"/>
    <property type="molecule type" value="mRNA"/>
</dbReference>